<gene>
    <name evidence="3" type="ORF">K0U00_23570</name>
</gene>
<evidence type="ECO:0000313" key="4">
    <source>
        <dbReference type="Proteomes" id="UP001519887"/>
    </source>
</evidence>
<keyword evidence="2" id="KW-0560">Oxidoreductase</keyword>
<comment type="caution">
    <text evidence="3">The sequence shown here is derived from an EMBL/GenBank/DDBJ whole genome shotgun (WGS) entry which is preliminary data.</text>
</comment>
<protein>
    <submittedName>
        <fullName evidence="3">SDR family oxidoreductase</fullName>
    </submittedName>
</protein>
<dbReference type="SUPFAM" id="SSF51735">
    <property type="entry name" value="NAD(P)-binding Rossmann-fold domains"/>
    <property type="match status" value="1"/>
</dbReference>
<name>A0ABS7C7X5_9BACL</name>
<dbReference type="Proteomes" id="UP001519887">
    <property type="component" value="Unassembled WGS sequence"/>
</dbReference>
<evidence type="ECO:0000256" key="1">
    <source>
        <dbReference type="ARBA" id="ARBA00006484"/>
    </source>
</evidence>
<sequence length="248" mass="26461">MKYEGKVVVVTGASGGIGSELSKAYAEAGAQVIMTDIENEKGPILARRLTQTGALAQFIEADLSQPGQIVQLFESIGELYGTVDILINNAGFGITKSPYELSVDEWDSVVHVNLRGTFLCSREAAKRMKSGGGGRIVNIASTRAAMSEPNSEAYAATKGGIVAITHSLAVSLGPDHITVNCISPGWIETGNYAELRPVDHEQHPAGRVGHPGDIIRACLYLTDPENDFVTGLNMTVDGGMTRKMIYEH</sequence>
<accession>A0ABS7C7X5</accession>
<dbReference type="PRINTS" id="PR00080">
    <property type="entry name" value="SDRFAMILY"/>
</dbReference>
<dbReference type="RefSeq" id="WP_210039716.1">
    <property type="nucleotide sequence ID" value="NZ_JBHLVU010000008.1"/>
</dbReference>
<dbReference type="PANTHER" id="PTHR24321">
    <property type="entry name" value="DEHYDROGENASES, SHORT CHAIN"/>
    <property type="match status" value="1"/>
</dbReference>
<dbReference type="InterPro" id="IPR002347">
    <property type="entry name" value="SDR_fam"/>
</dbReference>
<dbReference type="Gene3D" id="3.40.50.720">
    <property type="entry name" value="NAD(P)-binding Rossmann-like Domain"/>
    <property type="match status" value="1"/>
</dbReference>
<keyword evidence="4" id="KW-1185">Reference proteome</keyword>
<dbReference type="Pfam" id="PF13561">
    <property type="entry name" value="adh_short_C2"/>
    <property type="match status" value="1"/>
</dbReference>
<dbReference type="PROSITE" id="PS00061">
    <property type="entry name" value="ADH_SHORT"/>
    <property type="match status" value="1"/>
</dbReference>
<dbReference type="InterPro" id="IPR020904">
    <property type="entry name" value="Sc_DH/Rdtase_CS"/>
</dbReference>
<dbReference type="EMBL" id="JAHZIK010000727">
    <property type="protein sequence ID" value="MBW7457019.1"/>
    <property type="molecule type" value="Genomic_DNA"/>
</dbReference>
<dbReference type="PRINTS" id="PR00081">
    <property type="entry name" value="GDHRDH"/>
</dbReference>
<proteinExistence type="inferred from homology"/>
<organism evidence="3 4">
    <name type="scientific">Paenibacillus sepulcri</name>
    <dbReference type="NCBI Taxonomy" id="359917"/>
    <lineage>
        <taxon>Bacteria</taxon>
        <taxon>Bacillati</taxon>
        <taxon>Bacillota</taxon>
        <taxon>Bacilli</taxon>
        <taxon>Bacillales</taxon>
        <taxon>Paenibacillaceae</taxon>
        <taxon>Paenibacillus</taxon>
    </lineage>
</organism>
<reference evidence="3 4" key="1">
    <citation type="submission" date="2021-07" db="EMBL/GenBank/DDBJ databases">
        <title>Paenibacillus radiodurans sp. nov., isolated from the southeastern edge of Tengger Desert.</title>
        <authorList>
            <person name="Zhang G."/>
        </authorList>
    </citation>
    <scope>NUCLEOTIDE SEQUENCE [LARGE SCALE GENOMIC DNA]</scope>
    <source>
        <strain evidence="3 4">CCM 7311</strain>
    </source>
</reference>
<comment type="similarity">
    <text evidence="1">Belongs to the short-chain dehydrogenases/reductases (SDR) family.</text>
</comment>
<dbReference type="PANTHER" id="PTHR24321:SF8">
    <property type="entry name" value="ESTRADIOL 17-BETA-DEHYDROGENASE 8-RELATED"/>
    <property type="match status" value="1"/>
</dbReference>
<dbReference type="InterPro" id="IPR036291">
    <property type="entry name" value="NAD(P)-bd_dom_sf"/>
</dbReference>
<evidence type="ECO:0000313" key="3">
    <source>
        <dbReference type="EMBL" id="MBW7457019.1"/>
    </source>
</evidence>
<evidence type="ECO:0000256" key="2">
    <source>
        <dbReference type="ARBA" id="ARBA00023002"/>
    </source>
</evidence>